<keyword evidence="2" id="KW-1185">Reference proteome</keyword>
<reference evidence="1" key="1">
    <citation type="submission" date="2021-01" db="EMBL/GenBank/DDBJ databases">
        <title>Marivirga sp. nov., isolated from intertidal surface sediments.</title>
        <authorList>
            <person name="Zhang M."/>
        </authorList>
    </citation>
    <scope>NUCLEOTIDE SEQUENCE</scope>
    <source>
        <strain evidence="1">SM1354</strain>
    </source>
</reference>
<comment type="caution">
    <text evidence="1">The sequence shown here is derived from an EMBL/GenBank/DDBJ whole genome shotgun (WGS) entry which is preliminary data.</text>
</comment>
<sequence length="284" mass="33290">MKKITILFTLIVLLSGESFSQEVKELYKEEQGDDFPNLGEKPFDFGEEIEYKLYFGIFTVGRGKFKVQENSYKINGRPSYKVDVRAKTTGVIDWLAKVDDHWGGYIDTASLNPHRAYRIIKEGKYRLNEVVNYDHKSQMLEVKQMKRNDDSFREPMYYEFPQQLKDMISGFAYFRMVDFDTLELREVVTIPAFFEDTFYDMKIRYLGKETIETEVGYIRAHKVSPVMPDNKIFEGEDSILAWFSDDKNKIPLKVDAELYIGSGGLEITSFRKVKYPINFDMSKQ</sequence>
<evidence type="ECO:0000313" key="1">
    <source>
        <dbReference type="EMBL" id="MBL0766972.1"/>
    </source>
</evidence>
<dbReference type="EMBL" id="JAERQG010000005">
    <property type="protein sequence ID" value="MBL0766972.1"/>
    <property type="molecule type" value="Genomic_DNA"/>
</dbReference>
<dbReference type="AlphaFoldDB" id="A0A937AAQ2"/>
<proteinExistence type="predicted"/>
<dbReference type="RefSeq" id="WP_201924130.1">
    <property type="nucleotide sequence ID" value="NZ_JAERQG010000005.1"/>
</dbReference>
<name>A0A937AAQ2_9BACT</name>
<organism evidence="1 2">
    <name type="scientific">Marivirga atlantica</name>
    <dbReference type="NCBI Taxonomy" id="1548457"/>
    <lineage>
        <taxon>Bacteria</taxon>
        <taxon>Pseudomonadati</taxon>
        <taxon>Bacteroidota</taxon>
        <taxon>Cytophagia</taxon>
        <taxon>Cytophagales</taxon>
        <taxon>Marivirgaceae</taxon>
        <taxon>Marivirga</taxon>
    </lineage>
</organism>
<gene>
    <name evidence="1" type="ORF">JKP34_17030</name>
</gene>
<dbReference type="InterPro" id="IPR021457">
    <property type="entry name" value="DUF3108"/>
</dbReference>
<accession>A0A937AAQ2</accession>
<dbReference type="Proteomes" id="UP000642920">
    <property type="component" value="Unassembled WGS sequence"/>
</dbReference>
<protein>
    <submittedName>
        <fullName evidence="1">DUF3108 domain-containing protein</fullName>
    </submittedName>
</protein>
<evidence type="ECO:0000313" key="2">
    <source>
        <dbReference type="Proteomes" id="UP000642920"/>
    </source>
</evidence>
<dbReference type="Pfam" id="PF11306">
    <property type="entry name" value="DUF3108"/>
    <property type="match status" value="1"/>
</dbReference>